<dbReference type="InterPro" id="IPR002100">
    <property type="entry name" value="TF_MADSbox"/>
</dbReference>
<evidence type="ECO:0000256" key="2">
    <source>
        <dbReference type="ARBA" id="ARBA00023015"/>
    </source>
</evidence>
<sequence>MEGKLIKQKQKREIKKIENNRDLLITFTKRKRDIHKKASELSTLCGAKVDILMHTSSGNWFSYGEPSHQAMIVSTDKQNLSKDVINLVEDQTKLEIDELCAKNKRLIDQMHYEEEREKELTEIMKTRNAHGWWEAKDLNHEQAKEMRASLMELKQKLENELSIKCGEKHKSSHAPPNQVNGFNFCPNYTRGSSISEVVFGANNEAYGIVATESILPDISFSPMDEGKDFKFFPYGERREDLFDIVYPHKYLYHGYSFFVDDSASTFASFPAKQVQGLNPNDGNGSTGSTHIFSSSSNQSQGNNSFVPNANNETIKIRATVGTDRYKVMLHNLVIQPIRLCRQSRLTGRVKPCSNIGPQALAKHPEIPIWEFEWVSSITDSVRPFVLHHGPSAPHHGPSVLHHARPSTSPSPPAWVTSSYASPASVPTGLVLPSLWSR</sequence>
<proteinExistence type="predicted"/>
<keyword evidence="5" id="KW-0539">Nucleus</keyword>
<evidence type="ECO:0000313" key="9">
    <source>
        <dbReference type="Proteomes" id="UP000053144"/>
    </source>
</evidence>
<evidence type="ECO:0000313" key="8">
    <source>
        <dbReference type="EMBL" id="KOM25943.1"/>
    </source>
</evidence>
<feature type="region of interest" description="Disordered" evidence="6">
    <location>
        <begin position="277"/>
        <end position="308"/>
    </location>
</feature>
<evidence type="ECO:0000256" key="5">
    <source>
        <dbReference type="ARBA" id="ARBA00023242"/>
    </source>
</evidence>
<feature type="compositionally biased region" description="Low complexity" evidence="6">
    <location>
        <begin position="286"/>
        <end position="304"/>
    </location>
</feature>
<dbReference type="OMA" id="NHEQAKE"/>
<accession>A0A0L9T5U1</accession>
<dbReference type="GO" id="GO:0000981">
    <property type="term" value="F:DNA-binding transcription factor activity, RNA polymerase II-specific"/>
    <property type="evidence" value="ECO:0007669"/>
    <property type="project" value="TreeGrafter"/>
</dbReference>
<keyword evidence="3" id="KW-0238">DNA-binding</keyword>
<reference evidence="9" key="1">
    <citation type="journal article" date="2015" name="Proc. Natl. Acad. Sci. U.S.A.">
        <title>Genome sequencing of adzuki bean (Vigna angularis) provides insight into high starch and low fat accumulation and domestication.</title>
        <authorList>
            <person name="Yang K."/>
            <person name="Tian Z."/>
            <person name="Chen C."/>
            <person name="Luo L."/>
            <person name="Zhao B."/>
            <person name="Wang Z."/>
            <person name="Yu L."/>
            <person name="Li Y."/>
            <person name="Sun Y."/>
            <person name="Li W."/>
            <person name="Chen Y."/>
            <person name="Li Y."/>
            <person name="Zhang Y."/>
            <person name="Ai D."/>
            <person name="Zhao J."/>
            <person name="Shang C."/>
            <person name="Ma Y."/>
            <person name="Wu B."/>
            <person name="Wang M."/>
            <person name="Gao L."/>
            <person name="Sun D."/>
            <person name="Zhang P."/>
            <person name="Guo F."/>
            <person name="Wang W."/>
            <person name="Li Y."/>
            <person name="Wang J."/>
            <person name="Varshney R.K."/>
            <person name="Wang J."/>
            <person name="Ling H.Q."/>
            <person name="Wan P."/>
        </authorList>
    </citation>
    <scope>NUCLEOTIDE SEQUENCE</scope>
    <source>
        <strain evidence="9">cv. Jingnong 6</strain>
    </source>
</reference>
<protein>
    <recommendedName>
        <fullName evidence="7">MADS-box domain-containing protein</fullName>
    </recommendedName>
</protein>
<dbReference type="GO" id="GO:0046983">
    <property type="term" value="F:protein dimerization activity"/>
    <property type="evidence" value="ECO:0007669"/>
    <property type="project" value="InterPro"/>
</dbReference>
<dbReference type="Gene3D" id="3.40.1810.10">
    <property type="entry name" value="Transcription factor, MADS-box"/>
    <property type="match status" value="1"/>
</dbReference>
<dbReference type="GO" id="GO:0000978">
    <property type="term" value="F:RNA polymerase II cis-regulatory region sequence-specific DNA binding"/>
    <property type="evidence" value="ECO:0007669"/>
    <property type="project" value="TreeGrafter"/>
</dbReference>
<feature type="domain" description="MADS-box" evidence="7">
    <location>
        <begin position="7"/>
        <end position="67"/>
    </location>
</feature>
<keyword evidence="2" id="KW-0805">Transcription regulation</keyword>
<dbReference type="Pfam" id="PF00319">
    <property type="entry name" value="SRF-TF"/>
    <property type="match status" value="1"/>
</dbReference>
<evidence type="ECO:0000256" key="3">
    <source>
        <dbReference type="ARBA" id="ARBA00023125"/>
    </source>
</evidence>
<keyword evidence="4" id="KW-0804">Transcription</keyword>
<evidence type="ECO:0000256" key="4">
    <source>
        <dbReference type="ARBA" id="ARBA00023163"/>
    </source>
</evidence>
<gene>
    <name evidence="8" type="ORF">LR48_Vigan205s008000</name>
</gene>
<evidence type="ECO:0000256" key="6">
    <source>
        <dbReference type="SAM" id="MobiDB-lite"/>
    </source>
</evidence>
<dbReference type="PROSITE" id="PS50066">
    <property type="entry name" value="MADS_BOX_2"/>
    <property type="match status" value="1"/>
</dbReference>
<dbReference type="EMBL" id="KQ258294">
    <property type="protein sequence ID" value="KOM25943.1"/>
    <property type="molecule type" value="Genomic_DNA"/>
</dbReference>
<dbReference type="Proteomes" id="UP000053144">
    <property type="component" value="Unassembled WGS sequence"/>
</dbReference>
<dbReference type="PANTHER" id="PTHR11945">
    <property type="entry name" value="MADS BOX PROTEIN"/>
    <property type="match status" value="1"/>
</dbReference>
<dbReference type="PANTHER" id="PTHR11945:SF821">
    <property type="entry name" value="AGAMOUS-LIKE 57"/>
    <property type="match status" value="1"/>
</dbReference>
<dbReference type="PRINTS" id="PR00404">
    <property type="entry name" value="MADSDOMAIN"/>
</dbReference>
<dbReference type="AlphaFoldDB" id="A0A0L9T5U1"/>
<dbReference type="GO" id="GO:0005634">
    <property type="term" value="C:nucleus"/>
    <property type="evidence" value="ECO:0007669"/>
    <property type="project" value="UniProtKB-SubCell"/>
</dbReference>
<evidence type="ECO:0000256" key="1">
    <source>
        <dbReference type="ARBA" id="ARBA00004123"/>
    </source>
</evidence>
<name>A0A0L9T5U1_PHAAN</name>
<dbReference type="InterPro" id="IPR036879">
    <property type="entry name" value="TF_MADSbox_sf"/>
</dbReference>
<comment type="subcellular location">
    <subcellularLocation>
        <location evidence="1">Nucleus</location>
    </subcellularLocation>
</comment>
<dbReference type="Gramene" id="KOM25943">
    <property type="protein sequence ID" value="KOM25943"/>
    <property type="gene ID" value="LR48_Vigan205s008000"/>
</dbReference>
<evidence type="ECO:0000259" key="7">
    <source>
        <dbReference type="PROSITE" id="PS50066"/>
    </source>
</evidence>
<dbReference type="SMART" id="SM00432">
    <property type="entry name" value="MADS"/>
    <property type="match status" value="1"/>
</dbReference>
<organism evidence="8 9">
    <name type="scientific">Phaseolus angularis</name>
    <name type="common">Azuki bean</name>
    <name type="synonym">Vigna angularis</name>
    <dbReference type="NCBI Taxonomy" id="3914"/>
    <lineage>
        <taxon>Eukaryota</taxon>
        <taxon>Viridiplantae</taxon>
        <taxon>Streptophyta</taxon>
        <taxon>Embryophyta</taxon>
        <taxon>Tracheophyta</taxon>
        <taxon>Spermatophyta</taxon>
        <taxon>Magnoliopsida</taxon>
        <taxon>eudicotyledons</taxon>
        <taxon>Gunneridae</taxon>
        <taxon>Pentapetalae</taxon>
        <taxon>rosids</taxon>
        <taxon>fabids</taxon>
        <taxon>Fabales</taxon>
        <taxon>Fabaceae</taxon>
        <taxon>Papilionoideae</taxon>
        <taxon>50 kb inversion clade</taxon>
        <taxon>NPAAA clade</taxon>
        <taxon>indigoferoid/millettioid clade</taxon>
        <taxon>Phaseoleae</taxon>
        <taxon>Vigna</taxon>
    </lineage>
</organism>
<dbReference type="SUPFAM" id="SSF55455">
    <property type="entry name" value="SRF-like"/>
    <property type="match status" value="1"/>
</dbReference>